<feature type="region of interest" description="Disordered" evidence="1">
    <location>
        <begin position="1"/>
        <end position="37"/>
    </location>
</feature>
<protein>
    <submittedName>
        <fullName evidence="2">Uncharacterized protein</fullName>
    </submittedName>
</protein>
<accession>A0ABR1LC30</accession>
<evidence type="ECO:0000313" key="3">
    <source>
        <dbReference type="Proteomes" id="UP001360953"/>
    </source>
</evidence>
<dbReference type="Proteomes" id="UP001360953">
    <property type="component" value="Unassembled WGS sequence"/>
</dbReference>
<proteinExistence type="predicted"/>
<dbReference type="EMBL" id="JBBPEH010000010">
    <property type="protein sequence ID" value="KAK7532793.1"/>
    <property type="molecule type" value="Genomic_DNA"/>
</dbReference>
<name>A0ABR1LC30_9PEZI</name>
<feature type="region of interest" description="Disordered" evidence="1">
    <location>
        <begin position="161"/>
        <end position="183"/>
    </location>
</feature>
<sequence length="218" mass="23916">MPHAIADKGARIAAPPPSPPLLQRRAPRRPFSQLSMPSAADRLSLTIEVINGLQAELKGKDDVINGLQTQVREKDAIINDKDAIIDSLQAQLAASGSSANDSAPKMASDHDNATTCDMSTCACATCEYHKQLLARVMHAEEAELRAQSVALHARIEQQRAQMDRQRAQMDQQSAQEAALRDQLEKKDAMKEELRARCVALRAQLEELKAAKDATENQE</sequence>
<gene>
    <name evidence="2" type="ORF">J3D65DRAFT_679326</name>
</gene>
<dbReference type="GeneID" id="92036587"/>
<comment type="caution">
    <text evidence="2">The sequence shown here is derived from an EMBL/GenBank/DDBJ whole genome shotgun (WGS) entry which is preliminary data.</text>
</comment>
<keyword evidence="3" id="KW-1185">Reference proteome</keyword>
<evidence type="ECO:0000313" key="2">
    <source>
        <dbReference type="EMBL" id="KAK7532793.1"/>
    </source>
</evidence>
<dbReference type="RefSeq" id="XP_066652186.1">
    <property type="nucleotide sequence ID" value="XM_066803681.1"/>
</dbReference>
<reference evidence="2 3" key="1">
    <citation type="submission" date="2024-04" db="EMBL/GenBank/DDBJ databases">
        <title>Phyllosticta paracitricarpa is synonymous to the EU quarantine fungus P. citricarpa based on phylogenomic analyses.</title>
        <authorList>
            <consortium name="Lawrence Berkeley National Laboratory"/>
            <person name="Van ingen-buijs V.A."/>
            <person name="Van westerhoven A.C."/>
            <person name="Haridas S."/>
            <person name="Skiadas P."/>
            <person name="Martin F."/>
            <person name="Groenewald J.Z."/>
            <person name="Crous P.W."/>
            <person name="Seidl M.F."/>
        </authorList>
    </citation>
    <scope>NUCLEOTIDE SEQUENCE [LARGE SCALE GENOMIC DNA]</scope>
    <source>
        <strain evidence="2 3">CPC 17464</strain>
    </source>
</reference>
<feature type="compositionally biased region" description="Basic and acidic residues" evidence="1">
    <location>
        <begin position="1"/>
        <end position="10"/>
    </location>
</feature>
<organism evidence="2 3">
    <name type="scientific">Phyllosticta citribraziliensis</name>
    <dbReference type="NCBI Taxonomy" id="989973"/>
    <lineage>
        <taxon>Eukaryota</taxon>
        <taxon>Fungi</taxon>
        <taxon>Dikarya</taxon>
        <taxon>Ascomycota</taxon>
        <taxon>Pezizomycotina</taxon>
        <taxon>Dothideomycetes</taxon>
        <taxon>Dothideomycetes incertae sedis</taxon>
        <taxon>Botryosphaeriales</taxon>
        <taxon>Phyllostictaceae</taxon>
        <taxon>Phyllosticta</taxon>
    </lineage>
</organism>
<evidence type="ECO:0000256" key="1">
    <source>
        <dbReference type="SAM" id="MobiDB-lite"/>
    </source>
</evidence>